<accession>A0A9D1S715</accession>
<comment type="subcellular location">
    <subcellularLocation>
        <location evidence="1">Cell membrane</location>
        <topology evidence="1">Multi-pass membrane protein</topology>
    </subcellularLocation>
</comment>
<evidence type="ECO:0000256" key="7">
    <source>
        <dbReference type="SAM" id="Phobius"/>
    </source>
</evidence>
<evidence type="ECO:0000256" key="4">
    <source>
        <dbReference type="ARBA" id="ARBA00022692"/>
    </source>
</evidence>
<feature type="transmembrane region" description="Helical" evidence="7">
    <location>
        <begin position="62"/>
        <end position="83"/>
    </location>
</feature>
<feature type="transmembrane region" description="Helical" evidence="7">
    <location>
        <begin position="6"/>
        <end position="25"/>
    </location>
</feature>
<evidence type="ECO:0000256" key="3">
    <source>
        <dbReference type="ARBA" id="ARBA00022475"/>
    </source>
</evidence>
<dbReference type="PANTHER" id="PTHR34582">
    <property type="entry name" value="UPF0702 TRANSMEMBRANE PROTEIN YCAP"/>
    <property type="match status" value="1"/>
</dbReference>
<keyword evidence="5 7" id="KW-1133">Transmembrane helix</keyword>
<evidence type="ECO:0000256" key="1">
    <source>
        <dbReference type="ARBA" id="ARBA00004651"/>
    </source>
</evidence>
<name>A0A9D1S715_9FIRM</name>
<dbReference type="PANTHER" id="PTHR34582:SF7">
    <property type="entry name" value="UPF0702 TRANSMEMBRANE PROTEIN YDFS"/>
    <property type="match status" value="1"/>
</dbReference>
<comment type="caution">
    <text evidence="9">The sequence shown here is derived from an EMBL/GenBank/DDBJ whole genome shotgun (WGS) entry which is preliminary data.</text>
</comment>
<dbReference type="InterPro" id="IPR023090">
    <property type="entry name" value="UPF0702_alpha/beta_dom_sf"/>
</dbReference>
<keyword evidence="3" id="KW-1003">Cell membrane</keyword>
<feature type="domain" description="YetF C-terminal" evidence="8">
    <location>
        <begin position="81"/>
        <end position="212"/>
    </location>
</feature>
<evidence type="ECO:0000256" key="2">
    <source>
        <dbReference type="ARBA" id="ARBA00006448"/>
    </source>
</evidence>
<evidence type="ECO:0000259" key="8">
    <source>
        <dbReference type="Pfam" id="PF04239"/>
    </source>
</evidence>
<keyword evidence="6 7" id="KW-0472">Membrane</keyword>
<evidence type="ECO:0000256" key="5">
    <source>
        <dbReference type="ARBA" id="ARBA00022989"/>
    </source>
</evidence>
<protein>
    <submittedName>
        <fullName evidence="9">DUF421 domain-containing protein</fullName>
    </submittedName>
</protein>
<evidence type="ECO:0000313" key="10">
    <source>
        <dbReference type="Proteomes" id="UP000824111"/>
    </source>
</evidence>
<sequence>MQFLNIFLSSVGSIIVLFLLTKLIGNKEMSQLSMFDYVNSITIGSIAAEMATSLEGDFFKPLLAMVIYGAAALLISICSMNSIKFRRLVGGKALVLLENDKIYMENLKQARIDVNEFLTQCRVNGYFDISDIQTAIWESNGKLSILPKAVARPVTPQDANLEVAEEKPGICVILDGNIMERNLRHTGNDHVWLEKQLRAGGVGNVRDVFLATCGKNNALNIYLKLPDKPQGDMFQ</sequence>
<dbReference type="Gene3D" id="3.30.240.20">
    <property type="entry name" value="bsu07140 like domains"/>
    <property type="match status" value="2"/>
</dbReference>
<keyword evidence="4 7" id="KW-0812">Transmembrane</keyword>
<proteinExistence type="inferred from homology"/>
<dbReference type="AlphaFoldDB" id="A0A9D1S715"/>
<reference evidence="9" key="1">
    <citation type="submission" date="2020-10" db="EMBL/GenBank/DDBJ databases">
        <authorList>
            <person name="Gilroy R."/>
        </authorList>
    </citation>
    <scope>NUCLEOTIDE SEQUENCE</scope>
    <source>
        <strain evidence="9">ChiSjej4B22-9803</strain>
    </source>
</reference>
<dbReference type="Pfam" id="PF04239">
    <property type="entry name" value="DUF421"/>
    <property type="match status" value="1"/>
</dbReference>
<dbReference type="Proteomes" id="UP000824111">
    <property type="component" value="Unassembled WGS sequence"/>
</dbReference>
<evidence type="ECO:0000313" key="9">
    <source>
        <dbReference type="EMBL" id="HIU49235.1"/>
    </source>
</evidence>
<evidence type="ECO:0000256" key="6">
    <source>
        <dbReference type="ARBA" id="ARBA00023136"/>
    </source>
</evidence>
<dbReference type="InterPro" id="IPR007353">
    <property type="entry name" value="DUF421"/>
</dbReference>
<reference evidence="9" key="2">
    <citation type="journal article" date="2021" name="PeerJ">
        <title>Extensive microbial diversity within the chicken gut microbiome revealed by metagenomics and culture.</title>
        <authorList>
            <person name="Gilroy R."/>
            <person name="Ravi A."/>
            <person name="Getino M."/>
            <person name="Pursley I."/>
            <person name="Horton D.L."/>
            <person name="Alikhan N.F."/>
            <person name="Baker D."/>
            <person name="Gharbi K."/>
            <person name="Hall N."/>
            <person name="Watson M."/>
            <person name="Adriaenssens E.M."/>
            <person name="Foster-Nyarko E."/>
            <person name="Jarju S."/>
            <person name="Secka A."/>
            <person name="Antonio M."/>
            <person name="Oren A."/>
            <person name="Chaudhuri R.R."/>
            <person name="La Ragione R."/>
            <person name="Hildebrand F."/>
            <person name="Pallen M.J."/>
        </authorList>
    </citation>
    <scope>NUCLEOTIDE SEQUENCE</scope>
    <source>
        <strain evidence="9">ChiSjej4B22-9803</strain>
    </source>
</reference>
<gene>
    <name evidence="9" type="ORF">IAB04_07695</name>
</gene>
<organism evidence="9 10">
    <name type="scientific">Candidatus Avimonoglobus intestinipullorum</name>
    <dbReference type="NCBI Taxonomy" id="2840699"/>
    <lineage>
        <taxon>Bacteria</taxon>
        <taxon>Bacillati</taxon>
        <taxon>Bacillota</taxon>
        <taxon>Clostridia</taxon>
        <taxon>Eubacteriales</taxon>
        <taxon>Candidatus Avimonoglobus</taxon>
    </lineage>
</organism>
<dbReference type="EMBL" id="DVND01000191">
    <property type="protein sequence ID" value="HIU49235.1"/>
    <property type="molecule type" value="Genomic_DNA"/>
</dbReference>
<comment type="similarity">
    <text evidence="2">Belongs to the UPF0702 family.</text>
</comment>
<dbReference type="GO" id="GO:0005886">
    <property type="term" value="C:plasma membrane"/>
    <property type="evidence" value="ECO:0007669"/>
    <property type="project" value="UniProtKB-SubCell"/>
</dbReference>